<dbReference type="OrthoDB" id="8031350at2759"/>
<dbReference type="Proteomes" id="UP001652620">
    <property type="component" value="Unplaced"/>
</dbReference>
<dbReference type="KEGG" id="bdr:105230664"/>
<keyword evidence="1" id="KW-0812">Transmembrane</keyword>
<feature type="transmembrane region" description="Helical" evidence="1">
    <location>
        <begin position="108"/>
        <end position="127"/>
    </location>
</feature>
<evidence type="ECO:0000313" key="2">
    <source>
        <dbReference type="EMBL" id="JAC36272.1"/>
    </source>
</evidence>
<dbReference type="GeneID" id="105230664"/>
<evidence type="ECO:0000313" key="3">
    <source>
        <dbReference type="Proteomes" id="UP001652620"/>
    </source>
</evidence>
<protein>
    <submittedName>
        <fullName evidence="4">Uncharacterized protein LOC105230664</fullName>
    </submittedName>
</protein>
<reference evidence="2" key="1">
    <citation type="journal article" date="2014" name="BMC Genomics">
        <title>Characterizing the developmental transcriptome of the oriental fruit fly, Bactrocera dorsalis (Diptera: Tephritidae) through comparative genomic analysis with Drosophila melanogaster utilizing modENCODE datasets.</title>
        <authorList>
            <person name="Geib S.M."/>
            <person name="Calla B."/>
            <person name="Hall B."/>
            <person name="Hou S."/>
            <person name="Manoukis N.C."/>
        </authorList>
    </citation>
    <scope>NUCLEOTIDE SEQUENCE</scope>
    <source>
        <strain evidence="2">Punador</strain>
    </source>
</reference>
<keyword evidence="3" id="KW-1185">Reference proteome</keyword>
<reference evidence="4" key="2">
    <citation type="submission" date="2025-04" db="UniProtKB">
        <authorList>
            <consortium name="RefSeq"/>
        </authorList>
    </citation>
    <scope>IDENTIFICATION</scope>
    <source>
        <strain evidence="4">Punador</strain>
    </source>
</reference>
<feature type="transmembrane region" description="Helical" evidence="1">
    <location>
        <begin position="35"/>
        <end position="55"/>
    </location>
</feature>
<feature type="transmembrane region" description="Helical" evidence="1">
    <location>
        <begin position="75"/>
        <end position="99"/>
    </location>
</feature>
<dbReference type="AlphaFoldDB" id="A0A034V2C0"/>
<dbReference type="OMA" id="NIMEIIW"/>
<gene>
    <name evidence="4" type="primary">LOC105230664</name>
</gene>
<feature type="transmembrane region" description="Helical" evidence="1">
    <location>
        <begin position="139"/>
        <end position="157"/>
    </location>
</feature>
<evidence type="ECO:0000256" key="1">
    <source>
        <dbReference type="SAM" id="Phobius"/>
    </source>
</evidence>
<dbReference type="RefSeq" id="XP_011209893.1">
    <property type="nucleotide sequence ID" value="XM_011211591.3"/>
</dbReference>
<sequence>MLDKQQEKQSSFTKCKSLFRDPSLLFEFQTETVKLLVYNFAIVLLIANQDVGWNYKFNGNEIANRFGQELIEPTILSKFGFCFRLLTIILNTLAVNVIINPKRNNRTFLLPCILWNFYSITSVAENIMEIIWTMYLLEVPFHLFLTISMVGIFMICLQSKLTLQVLRFYEYLNYV</sequence>
<accession>A0A034V2C0</accession>
<keyword evidence="1" id="KW-1133">Transmembrane helix</keyword>
<evidence type="ECO:0000313" key="4">
    <source>
        <dbReference type="RefSeq" id="XP_011209893.1"/>
    </source>
</evidence>
<organism evidence="2">
    <name type="scientific">Bactrocera dorsalis</name>
    <name type="common">Oriental fruit fly</name>
    <name type="synonym">Dacus dorsalis</name>
    <dbReference type="NCBI Taxonomy" id="27457"/>
    <lineage>
        <taxon>Eukaryota</taxon>
        <taxon>Metazoa</taxon>
        <taxon>Ecdysozoa</taxon>
        <taxon>Arthropoda</taxon>
        <taxon>Hexapoda</taxon>
        <taxon>Insecta</taxon>
        <taxon>Pterygota</taxon>
        <taxon>Neoptera</taxon>
        <taxon>Endopterygota</taxon>
        <taxon>Diptera</taxon>
        <taxon>Brachycera</taxon>
        <taxon>Muscomorpha</taxon>
        <taxon>Tephritoidea</taxon>
        <taxon>Tephritidae</taxon>
        <taxon>Bactrocera</taxon>
        <taxon>Bactrocera</taxon>
    </lineage>
</organism>
<name>A0A034V2C0_BACDO</name>
<proteinExistence type="predicted"/>
<dbReference type="EMBL" id="GAKP01022680">
    <property type="protein sequence ID" value="JAC36272.1"/>
    <property type="molecule type" value="Transcribed_RNA"/>
</dbReference>
<keyword evidence="1" id="KW-0472">Membrane</keyword>